<evidence type="ECO:0000313" key="7">
    <source>
        <dbReference type="Proteomes" id="UP000295707"/>
    </source>
</evidence>
<dbReference type="EMBL" id="SMFX01000001">
    <property type="protein sequence ID" value="TCK16857.1"/>
    <property type="molecule type" value="Genomic_DNA"/>
</dbReference>
<feature type="compositionally biased region" description="Low complexity" evidence="4">
    <location>
        <begin position="161"/>
        <end position="173"/>
    </location>
</feature>
<gene>
    <name evidence="6" type="ORF">DFR30_0076</name>
</gene>
<feature type="transmembrane region" description="Helical" evidence="5">
    <location>
        <begin position="103"/>
        <end position="123"/>
    </location>
</feature>
<feature type="compositionally biased region" description="Basic and acidic residues" evidence="4">
    <location>
        <begin position="76"/>
        <end position="93"/>
    </location>
</feature>
<dbReference type="SUPFAM" id="SSF48452">
    <property type="entry name" value="TPR-like"/>
    <property type="match status" value="1"/>
</dbReference>
<dbReference type="InterPro" id="IPR019734">
    <property type="entry name" value="TPR_rpt"/>
</dbReference>
<dbReference type="AlphaFoldDB" id="A0A4R1H573"/>
<feature type="compositionally biased region" description="Low complexity" evidence="4">
    <location>
        <begin position="21"/>
        <end position="40"/>
    </location>
</feature>
<sequence length="407" mass="45338">MSLLMDALRRAETPADEATDETSATAEQTTATATESSAADLSLEPLNDVERQSEARQQHSGEDRQQQSPDDNASIDSERPDESGTVKRSHVVLEPRSSRTQNILMFISGLAFILLIVGSYYAWKSSELPAQRGFSSATLIDSPETPEVSQNELAQNETASVTKNVTAQKTTTTHRAVTPPKHAPDLHPAQASHSISPEPRPKPSINISKRQKIPGINPELIAAYNAYQKQNFELSEKLYKRVLRRYPDNRDAVLGLAAIAMYQGRYATARDFYTRALKANPADSVARIALHSLIGSGDALKDGSRLKQWLQSDPGNPQLHFALGNYYAENRQWKEAQHAYFEAFRLAPSRADYAFNLAVTLDRLMLRKQALEYYRKAQELAGSTTLFSTRQLEQRITQLENYGGAKQ</sequence>
<keyword evidence="7" id="KW-1185">Reference proteome</keyword>
<organism evidence="6 7">
    <name type="scientific">Thiogranum longum</name>
    <dbReference type="NCBI Taxonomy" id="1537524"/>
    <lineage>
        <taxon>Bacteria</taxon>
        <taxon>Pseudomonadati</taxon>
        <taxon>Pseudomonadota</taxon>
        <taxon>Gammaproteobacteria</taxon>
        <taxon>Chromatiales</taxon>
        <taxon>Ectothiorhodospiraceae</taxon>
        <taxon>Thiogranum</taxon>
    </lineage>
</organism>
<feature type="repeat" description="TPR" evidence="3">
    <location>
        <begin position="250"/>
        <end position="283"/>
    </location>
</feature>
<feature type="region of interest" description="Disordered" evidence="4">
    <location>
        <begin position="1"/>
        <end position="93"/>
    </location>
</feature>
<evidence type="ECO:0000256" key="1">
    <source>
        <dbReference type="ARBA" id="ARBA00022737"/>
    </source>
</evidence>
<dbReference type="SMART" id="SM00028">
    <property type="entry name" value="TPR"/>
    <property type="match status" value="4"/>
</dbReference>
<protein>
    <submittedName>
        <fullName evidence="6">Tetratricopeptide repeat protein</fullName>
    </submittedName>
</protein>
<keyword evidence="5" id="KW-0472">Membrane</keyword>
<keyword evidence="5" id="KW-0812">Transmembrane</keyword>
<dbReference type="PANTHER" id="PTHR44858:SF1">
    <property type="entry name" value="UDP-N-ACETYLGLUCOSAMINE--PEPTIDE N-ACETYLGLUCOSAMINYLTRANSFERASE SPINDLY-RELATED"/>
    <property type="match status" value="1"/>
</dbReference>
<feature type="compositionally biased region" description="Polar residues" evidence="4">
    <location>
        <begin position="66"/>
        <end position="75"/>
    </location>
</feature>
<proteinExistence type="predicted"/>
<accession>A0A4R1H573</accession>
<dbReference type="InterPro" id="IPR050498">
    <property type="entry name" value="Ycf3"/>
</dbReference>
<dbReference type="PROSITE" id="PS50005">
    <property type="entry name" value="TPR"/>
    <property type="match status" value="2"/>
</dbReference>
<dbReference type="Pfam" id="PF13432">
    <property type="entry name" value="TPR_16"/>
    <property type="match status" value="2"/>
</dbReference>
<feature type="repeat" description="TPR" evidence="3">
    <location>
        <begin position="317"/>
        <end position="350"/>
    </location>
</feature>
<evidence type="ECO:0000256" key="4">
    <source>
        <dbReference type="SAM" id="MobiDB-lite"/>
    </source>
</evidence>
<keyword evidence="2 3" id="KW-0802">TPR repeat</keyword>
<feature type="region of interest" description="Disordered" evidence="4">
    <location>
        <begin position="141"/>
        <end position="208"/>
    </location>
</feature>
<evidence type="ECO:0000256" key="2">
    <source>
        <dbReference type="ARBA" id="ARBA00022803"/>
    </source>
</evidence>
<dbReference type="PANTHER" id="PTHR44858">
    <property type="entry name" value="TETRATRICOPEPTIDE REPEAT PROTEIN 6"/>
    <property type="match status" value="1"/>
</dbReference>
<evidence type="ECO:0000256" key="5">
    <source>
        <dbReference type="SAM" id="Phobius"/>
    </source>
</evidence>
<reference evidence="6 7" key="1">
    <citation type="submission" date="2019-03" db="EMBL/GenBank/DDBJ databases">
        <title>Genomic Encyclopedia of Type Strains, Phase IV (KMG-IV): sequencing the most valuable type-strain genomes for metagenomic binning, comparative biology and taxonomic classification.</title>
        <authorList>
            <person name="Goeker M."/>
        </authorList>
    </citation>
    <scope>NUCLEOTIDE SEQUENCE [LARGE SCALE GENOMIC DNA]</scope>
    <source>
        <strain evidence="6 7">DSM 19610</strain>
    </source>
</reference>
<comment type="caution">
    <text evidence="6">The sequence shown here is derived from an EMBL/GenBank/DDBJ whole genome shotgun (WGS) entry which is preliminary data.</text>
</comment>
<keyword evidence="5" id="KW-1133">Transmembrane helix</keyword>
<dbReference type="Proteomes" id="UP000295707">
    <property type="component" value="Unassembled WGS sequence"/>
</dbReference>
<evidence type="ECO:0000313" key="6">
    <source>
        <dbReference type="EMBL" id="TCK16857.1"/>
    </source>
</evidence>
<keyword evidence="1" id="KW-0677">Repeat</keyword>
<feature type="compositionally biased region" description="Basic and acidic residues" evidence="4">
    <location>
        <begin position="48"/>
        <end position="65"/>
    </location>
</feature>
<dbReference type="RefSeq" id="WP_165869046.1">
    <property type="nucleotide sequence ID" value="NZ_SMFX01000001.1"/>
</dbReference>
<feature type="compositionally biased region" description="Polar residues" evidence="4">
    <location>
        <begin position="147"/>
        <end position="160"/>
    </location>
</feature>
<dbReference type="Gene3D" id="1.25.40.10">
    <property type="entry name" value="Tetratricopeptide repeat domain"/>
    <property type="match status" value="2"/>
</dbReference>
<evidence type="ECO:0000256" key="3">
    <source>
        <dbReference type="PROSITE-ProRule" id="PRU00339"/>
    </source>
</evidence>
<name>A0A4R1H573_9GAMM</name>
<dbReference type="InterPro" id="IPR011990">
    <property type="entry name" value="TPR-like_helical_dom_sf"/>
</dbReference>